<evidence type="ECO:0000256" key="5">
    <source>
        <dbReference type="ARBA" id="ARBA00022840"/>
    </source>
</evidence>
<dbReference type="Gene3D" id="3.40.50.300">
    <property type="entry name" value="P-loop containing nucleotide triphosphate hydrolases"/>
    <property type="match status" value="1"/>
</dbReference>
<dbReference type="Proteomes" id="UP001231924">
    <property type="component" value="Unassembled WGS sequence"/>
</dbReference>
<keyword evidence="6 10" id="KW-0418">Kinase</keyword>
<comment type="function">
    <text evidence="6">Catalyzes the synthesis of activated sulfate.</text>
</comment>
<evidence type="ECO:0000313" key="11">
    <source>
        <dbReference type="Proteomes" id="UP001231924"/>
    </source>
</evidence>
<keyword evidence="7" id="KW-1133">Transmembrane helix</keyword>
<evidence type="ECO:0000256" key="6">
    <source>
        <dbReference type="HAMAP-Rule" id="MF_00065"/>
    </source>
</evidence>
<protein>
    <recommendedName>
        <fullName evidence="2 6">Adenylyl-sulfate kinase</fullName>
        <ecNumber evidence="2 6">2.7.1.25</ecNumber>
    </recommendedName>
    <alternativeName>
        <fullName evidence="6">APS kinase</fullName>
    </alternativeName>
    <alternativeName>
        <fullName evidence="6">ATP adenosine-5'-phosphosulfate 3'-phosphotransferase</fullName>
    </alternativeName>
    <alternativeName>
        <fullName evidence="6">Adenosine-5'-phosphosulfate kinase</fullName>
    </alternativeName>
</protein>
<dbReference type="InterPro" id="IPR002891">
    <property type="entry name" value="APS"/>
</dbReference>
<keyword evidence="4 6" id="KW-0547">Nucleotide-binding</keyword>
<feature type="binding site" evidence="6">
    <location>
        <begin position="17"/>
        <end position="24"/>
    </location>
    <ligand>
        <name>ATP</name>
        <dbReference type="ChEBI" id="CHEBI:30616"/>
    </ligand>
</feature>
<feature type="domain" description="APS kinase" evidence="9">
    <location>
        <begin position="10"/>
        <end position="160"/>
    </location>
</feature>
<comment type="catalytic activity">
    <reaction evidence="1 6">
        <text>adenosine 5'-phosphosulfate + ATP = 3'-phosphoadenylyl sulfate + ADP + H(+)</text>
        <dbReference type="Rhea" id="RHEA:24152"/>
        <dbReference type="ChEBI" id="CHEBI:15378"/>
        <dbReference type="ChEBI" id="CHEBI:30616"/>
        <dbReference type="ChEBI" id="CHEBI:58243"/>
        <dbReference type="ChEBI" id="CHEBI:58339"/>
        <dbReference type="ChEBI" id="CHEBI:456216"/>
        <dbReference type="EC" id="2.7.1.25"/>
    </reaction>
</comment>
<dbReference type="InterPro" id="IPR027417">
    <property type="entry name" value="P-loop_NTPase"/>
</dbReference>
<dbReference type="Pfam" id="PF00535">
    <property type="entry name" value="Glycos_transf_2"/>
    <property type="match status" value="1"/>
</dbReference>
<accession>A0ABT7MHH0</accession>
<keyword evidence="3 6" id="KW-0808">Transferase</keyword>
<dbReference type="Pfam" id="PF01583">
    <property type="entry name" value="APS_kinase"/>
    <property type="match status" value="1"/>
</dbReference>
<keyword evidence="11" id="KW-1185">Reference proteome</keyword>
<evidence type="ECO:0000256" key="4">
    <source>
        <dbReference type="ARBA" id="ARBA00022741"/>
    </source>
</evidence>
<evidence type="ECO:0000259" key="9">
    <source>
        <dbReference type="Pfam" id="PF01583"/>
    </source>
</evidence>
<dbReference type="PANTHER" id="PTHR42700">
    <property type="entry name" value="SULFATE ADENYLYLTRANSFERASE"/>
    <property type="match status" value="1"/>
</dbReference>
<reference evidence="10 11" key="1">
    <citation type="submission" date="2023-06" db="EMBL/GenBank/DDBJ databases">
        <title>Actinomycetospora Odt1-22.</title>
        <authorList>
            <person name="Supong K."/>
        </authorList>
    </citation>
    <scope>NUCLEOTIDE SEQUENCE [LARGE SCALE GENOMIC DNA]</scope>
    <source>
        <strain evidence="10 11">Odt1-22</strain>
    </source>
</reference>
<evidence type="ECO:0000256" key="2">
    <source>
        <dbReference type="ARBA" id="ARBA00012121"/>
    </source>
</evidence>
<dbReference type="InterPro" id="IPR001173">
    <property type="entry name" value="Glyco_trans_2-like"/>
</dbReference>
<comment type="pathway">
    <text evidence="6">Sulfur metabolism; hydrogen sulfide biosynthesis; sulfite from sulfate: step 2/3.</text>
</comment>
<dbReference type="InterPro" id="IPR029044">
    <property type="entry name" value="Nucleotide-diphossugar_trans"/>
</dbReference>
<feature type="transmembrane region" description="Helical" evidence="7">
    <location>
        <begin position="73"/>
        <end position="94"/>
    </location>
</feature>
<feature type="domain" description="Glycosyltransferase 2-like" evidence="8">
    <location>
        <begin position="197"/>
        <end position="364"/>
    </location>
</feature>
<dbReference type="NCBIfam" id="TIGR00455">
    <property type="entry name" value="apsK"/>
    <property type="match status" value="1"/>
</dbReference>
<dbReference type="InterPro" id="IPR050512">
    <property type="entry name" value="Sulf_AdTrans/APS_kinase"/>
</dbReference>
<proteinExistence type="inferred from homology"/>
<keyword evidence="7" id="KW-0472">Membrane</keyword>
<organism evidence="10 11">
    <name type="scientific">Actinomycetospora termitidis</name>
    <dbReference type="NCBI Taxonomy" id="3053470"/>
    <lineage>
        <taxon>Bacteria</taxon>
        <taxon>Bacillati</taxon>
        <taxon>Actinomycetota</taxon>
        <taxon>Actinomycetes</taxon>
        <taxon>Pseudonocardiales</taxon>
        <taxon>Pseudonocardiaceae</taxon>
        <taxon>Actinomycetospora</taxon>
    </lineage>
</organism>
<sequence>MSDGGVQACGGTVWLTGLPSAGKSTIADGVERVLRGRGLRVQVLDGDAVRAELCADLGFSRADRDTNVRRIGWAARLLAAHGVIVVVPVIAPFADVRQQVRARHEEDGLPFVEVHVDTPLEECTLRDVKGLYARQRAGDLRGLTGVDDPYEVPDAPELRVITVGRPVEECVREVVAGLVEHRVGHVGAPDPPTPSVSVCIPVYQGREFLARTVRSVLDQTYSDFELVIRDNGSTDGTADVVGSFADPRIRRYRSESTVPLTESFDRAVRLARGDLVKVVCADDVLHPRCLELQVAALASDPGLALVAGRVDMIDGDDRVLTSNRLLRHVAGRIGSDDLVRRVVRHGGNPIGPPASVMFRRADYEAVGGVRDREQFTLDISLWARLLARGDFLGQTESVAAFRVRPGTVTATAGRREFTVQRAFTTALARDASWSRHPGDLAVSLVGARTARARRQMLFAAAAVLSRLGHHRRPEGAARS</sequence>
<dbReference type="RefSeq" id="WP_286056737.1">
    <property type="nucleotide sequence ID" value="NZ_JASVWF010000009.1"/>
</dbReference>
<gene>
    <name evidence="6 10" type="primary">cysC</name>
    <name evidence="10" type="ORF">QRT03_29470</name>
</gene>
<dbReference type="HAMAP" id="MF_00065">
    <property type="entry name" value="Adenylyl_sulf_kinase"/>
    <property type="match status" value="1"/>
</dbReference>
<dbReference type="InterPro" id="IPR059117">
    <property type="entry name" value="APS_kinase_dom"/>
</dbReference>
<evidence type="ECO:0000256" key="7">
    <source>
        <dbReference type="SAM" id="Phobius"/>
    </source>
</evidence>
<keyword evidence="7" id="KW-0812">Transmembrane</keyword>
<dbReference type="NCBIfam" id="NF003013">
    <property type="entry name" value="PRK03846.1"/>
    <property type="match status" value="1"/>
</dbReference>
<dbReference type="Gene3D" id="3.90.550.10">
    <property type="entry name" value="Spore Coat Polysaccharide Biosynthesis Protein SpsA, Chain A"/>
    <property type="match status" value="1"/>
</dbReference>
<comment type="caution">
    <text evidence="6">Lacks conserved residue(s) required for the propagation of feature annotation.</text>
</comment>
<dbReference type="EC" id="2.7.1.25" evidence="2 6"/>
<keyword evidence="5 6" id="KW-0067">ATP-binding</keyword>
<dbReference type="SUPFAM" id="SSF52540">
    <property type="entry name" value="P-loop containing nucleoside triphosphate hydrolases"/>
    <property type="match status" value="1"/>
</dbReference>
<evidence type="ECO:0000313" key="10">
    <source>
        <dbReference type="EMBL" id="MDL5160132.1"/>
    </source>
</evidence>
<dbReference type="SUPFAM" id="SSF53448">
    <property type="entry name" value="Nucleotide-diphospho-sugar transferases"/>
    <property type="match status" value="1"/>
</dbReference>
<dbReference type="PANTHER" id="PTHR42700:SF1">
    <property type="entry name" value="SULFATE ADENYLYLTRANSFERASE"/>
    <property type="match status" value="1"/>
</dbReference>
<evidence type="ECO:0000256" key="1">
    <source>
        <dbReference type="ARBA" id="ARBA00001823"/>
    </source>
</evidence>
<dbReference type="CDD" id="cd02027">
    <property type="entry name" value="APSK"/>
    <property type="match status" value="1"/>
</dbReference>
<name>A0ABT7MHH0_9PSEU</name>
<keyword evidence="6" id="KW-0597">Phosphoprotein</keyword>
<dbReference type="GO" id="GO:0004020">
    <property type="term" value="F:adenylylsulfate kinase activity"/>
    <property type="evidence" value="ECO:0007669"/>
    <property type="project" value="UniProtKB-EC"/>
</dbReference>
<dbReference type="EMBL" id="JASVWF010000009">
    <property type="protein sequence ID" value="MDL5160132.1"/>
    <property type="molecule type" value="Genomic_DNA"/>
</dbReference>
<comment type="caution">
    <text evidence="10">The sequence shown here is derived from an EMBL/GenBank/DDBJ whole genome shotgun (WGS) entry which is preliminary data.</text>
</comment>
<evidence type="ECO:0000259" key="8">
    <source>
        <dbReference type="Pfam" id="PF00535"/>
    </source>
</evidence>
<comment type="similarity">
    <text evidence="6">Belongs to the APS kinase family.</text>
</comment>
<evidence type="ECO:0000256" key="3">
    <source>
        <dbReference type="ARBA" id="ARBA00022679"/>
    </source>
</evidence>